<dbReference type="InterPro" id="IPR054350">
    <property type="entry name" value="PurT/PurK_preATP-grasp"/>
</dbReference>
<dbReference type="Gene3D" id="3.30.470.20">
    <property type="entry name" value="ATP-grasp fold, B domain"/>
    <property type="match status" value="1"/>
</dbReference>
<comment type="function">
    <text evidence="9">Catalyzes the ATP-dependent conversion of 5-aminoimidazole ribonucleotide (AIR) and HCO(3)- to N5-carboxyaminoimidazole ribonucleotide (N5-CAIR).</text>
</comment>
<dbReference type="Pfam" id="PF17769">
    <property type="entry name" value="PurK_C"/>
    <property type="match status" value="1"/>
</dbReference>
<dbReference type="AlphaFoldDB" id="A0A1V2UFP7"/>
<keyword evidence="6 8" id="KW-0067">ATP-binding</keyword>
<dbReference type="PANTHER" id="PTHR11609">
    <property type="entry name" value="PURINE BIOSYNTHESIS PROTEIN 6/7, PUR6/7"/>
    <property type="match status" value="1"/>
</dbReference>
<dbReference type="GO" id="GO:0034028">
    <property type="term" value="F:5-(carboxyamino)imidazole ribonucleotide synthase activity"/>
    <property type="evidence" value="ECO:0007669"/>
    <property type="project" value="UniProtKB-UniRule"/>
</dbReference>
<dbReference type="HAMAP" id="MF_01928">
    <property type="entry name" value="PurK"/>
    <property type="match status" value="1"/>
</dbReference>
<comment type="cofactor">
    <cofactor evidence="1">
        <name>Mn(2+)</name>
        <dbReference type="ChEBI" id="CHEBI:29035"/>
    </cofactor>
</comment>
<comment type="similarity">
    <text evidence="8 9">Belongs to the PurK/PurT family.</text>
</comment>
<dbReference type="SUPFAM" id="SSF56059">
    <property type="entry name" value="Glutathione synthetase ATP-binding domain-like"/>
    <property type="match status" value="1"/>
</dbReference>
<evidence type="ECO:0000256" key="9">
    <source>
        <dbReference type="RuleBase" id="RU361200"/>
    </source>
</evidence>
<dbReference type="Gene3D" id="3.30.1490.20">
    <property type="entry name" value="ATP-grasp fold, A domain"/>
    <property type="match status" value="1"/>
</dbReference>
<dbReference type="GO" id="GO:0006189">
    <property type="term" value="P:'de novo' IMP biosynthetic process"/>
    <property type="evidence" value="ECO:0007669"/>
    <property type="project" value="UniProtKB-UniRule"/>
</dbReference>
<evidence type="ECO:0000256" key="4">
    <source>
        <dbReference type="ARBA" id="ARBA00022741"/>
    </source>
</evidence>
<dbReference type="InterPro" id="IPR016185">
    <property type="entry name" value="PreATP-grasp_dom_sf"/>
</dbReference>
<dbReference type="GO" id="GO:0046872">
    <property type="term" value="F:metal ion binding"/>
    <property type="evidence" value="ECO:0007669"/>
    <property type="project" value="InterPro"/>
</dbReference>
<comment type="catalytic activity">
    <reaction evidence="8 9">
        <text>5-amino-1-(5-phospho-beta-D-ribosyl)imidazole + hydrogencarbonate + ATP = 5-carboxyamino-1-(5-phospho-D-ribosyl)imidazole + ADP + phosphate + 2 H(+)</text>
        <dbReference type="Rhea" id="RHEA:19317"/>
        <dbReference type="ChEBI" id="CHEBI:15378"/>
        <dbReference type="ChEBI" id="CHEBI:17544"/>
        <dbReference type="ChEBI" id="CHEBI:30616"/>
        <dbReference type="ChEBI" id="CHEBI:43474"/>
        <dbReference type="ChEBI" id="CHEBI:58730"/>
        <dbReference type="ChEBI" id="CHEBI:137981"/>
        <dbReference type="ChEBI" id="CHEBI:456216"/>
        <dbReference type="EC" id="6.3.4.18"/>
    </reaction>
</comment>
<dbReference type="SUPFAM" id="SSF52440">
    <property type="entry name" value="PreATP-grasp domain"/>
    <property type="match status" value="1"/>
</dbReference>
<keyword evidence="7" id="KW-0464">Manganese</keyword>
<dbReference type="Proteomes" id="UP000189299">
    <property type="component" value="Unassembled WGS sequence"/>
</dbReference>
<dbReference type="SUPFAM" id="SSF51246">
    <property type="entry name" value="Rudiment single hybrid motif"/>
    <property type="match status" value="1"/>
</dbReference>
<reference evidence="12 13" key="1">
    <citation type="submission" date="2016-12" db="EMBL/GenBank/DDBJ databases">
        <authorList>
            <person name="Song W.-J."/>
            <person name="Kurnit D.M."/>
        </authorList>
    </citation>
    <scope>NUCLEOTIDE SEQUENCE [LARGE SCALE GENOMIC DNA]</scope>
    <source>
        <strain evidence="12 13">CGB1038-1_S1</strain>
    </source>
</reference>
<dbReference type="STRING" id="53346.A5802_000791"/>
<gene>
    <name evidence="8 9 11" type="primary">purK</name>
    <name evidence="12" type="ORF">BTN92_11285</name>
    <name evidence="11" type="ORF">HI921_02120</name>
</gene>
<dbReference type="Pfam" id="PF02222">
    <property type="entry name" value="ATP-grasp"/>
    <property type="match status" value="1"/>
</dbReference>
<comment type="cofactor">
    <cofactor evidence="2">
        <name>Mg(2+)</name>
        <dbReference type="ChEBI" id="CHEBI:18420"/>
    </cofactor>
</comment>
<feature type="binding site" evidence="8">
    <location>
        <begin position="155"/>
        <end position="161"/>
    </location>
    <ligand>
        <name>ATP</name>
        <dbReference type="ChEBI" id="CHEBI:30616"/>
    </ligand>
</feature>
<dbReference type="Proteomes" id="UP000557857">
    <property type="component" value="Unassembled WGS sequence"/>
</dbReference>
<dbReference type="PROSITE" id="PS50975">
    <property type="entry name" value="ATP_GRASP"/>
    <property type="match status" value="1"/>
</dbReference>
<dbReference type="EMBL" id="MSTR01000011">
    <property type="protein sequence ID" value="ONN42096.1"/>
    <property type="molecule type" value="Genomic_DNA"/>
</dbReference>
<accession>A0A1V2UFP7</accession>
<reference evidence="11 14" key="2">
    <citation type="submission" date="2020-04" db="EMBL/GenBank/DDBJ databases">
        <authorList>
            <person name="Abaymova A."/>
            <person name="Teymurazov M."/>
            <person name="Tazyna O."/>
            <person name="Chatushin Y."/>
            <person name="Svetoch E."/>
            <person name="Pereligyn V."/>
            <person name="Pohylenko V."/>
            <person name="Platonov M."/>
            <person name="Kartsev N."/>
            <person name="Skryabin Y."/>
            <person name="Sizova A."/>
            <person name="Solomentsev V."/>
            <person name="Kislichkina A."/>
            <person name="Bogun A."/>
        </authorList>
    </citation>
    <scope>NUCLEOTIDE SEQUENCE [LARGE SCALE GENOMIC DNA]</scope>
    <source>
        <strain evidence="11">SCPM-O-B-8398</strain>
        <strain evidence="14">SCPM-O-B-8398 (E28)</strain>
    </source>
</reference>
<feature type="binding site" evidence="8">
    <location>
        <position position="110"/>
    </location>
    <ligand>
        <name>ATP</name>
        <dbReference type="ChEBI" id="CHEBI:30616"/>
    </ligand>
</feature>
<evidence type="ECO:0000256" key="6">
    <source>
        <dbReference type="ARBA" id="ARBA00022840"/>
    </source>
</evidence>
<name>A0A1V2UFP7_ENTMU</name>
<dbReference type="PANTHER" id="PTHR11609:SF5">
    <property type="entry name" value="PHOSPHORIBOSYLAMINOIMIDAZOLE CARBOXYLASE"/>
    <property type="match status" value="1"/>
</dbReference>
<dbReference type="OrthoDB" id="9804625at2"/>
<dbReference type="UniPathway" id="UPA00074">
    <property type="reaction ID" value="UER00942"/>
</dbReference>
<dbReference type="InterPro" id="IPR003135">
    <property type="entry name" value="ATP-grasp_carboxylate-amine"/>
</dbReference>
<feature type="binding site" evidence="8">
    <location>
        <begin position="185"/>
        <end position="188"/>
    </location>
    <ligand>
        <name>ATP</name>
        <dbReference type="ChEBI" id="CHEBI:30616"/>
    </ligand>
</feature>
<dbReference type="InterPro" id="IPR011054">
    <property type="entry name" value="Rudment_hybrid_motif"/>
</dbReference>
<evidence type="ECO:0000259" key="10">
    <source>
        <dbReference type="PROSITE" id="PS50975"/>
    </source>
</evidence>
<dbReference type="GO" id="GO:0005829">
    <property type="term" value="C:cytosol"/>
    <property type="evidence" value="ECO:0007669"/>
    <property type="project" value="TreeGrafter"/>
</dbReference>
<keyword evidence="5 8" id="KW-0658">Purine biosynthesis</keyword>
<proteinExistence type="inferred from homology"/>
<organism evidence="12 13">
    <name type="scientific">Enterococcus mundtii</name>
    <dbReference type="NCBI Taxonomy" id="53346"/>
    <lineage>
        <taxon>Bacteria</taxon>
        <taxon>Bacillati</taxon>
        <taxon>Bacillota</taxon>
        <taxon>Bacilli</taxon>
        <taxon>Lactobacillales</taxon>
        <taxon>Enterococcaceae</taxon>
        <taxon>Enterococcus</taxon>
    </lineage>
</organism>
<comment type="function">
    <text evidence="8">Catalyzes the ATP-dependent conversion of 5-aminoimidazole ribonucleotide (AIR) and HCO(3)(-) to N5-carboxyaminoimidazole ribonucleotide (N5-CAIR).</text>
</comment>
<feature type="binding site" evidence="8">
    <location>
        <position position="193"/>
    </location>
    <ligand>
        <name>ATP</name>
        <dbReference type="ChEBI" id="CHEBI:30616"/>
    </ligand>
</feature>
<evidence type="ECO:0000256" key="2">
    <source>
        <dbReference type="ARBA" id="ARBA00001946"/>
    </source>
</evidence>
<keyword evidence="4 8" id="KW-0547">Nucleotide-binding</keyword>
<comment type="pathway">
    <text evidence="8 9">Purine metabolism; IMP biosynthesis via de novo pathway; 5-amino-1-(5-phospho-D-ribosyl)imidazole-4-carboxylate from 5-amino-1-(5-phospho-D-ribosyl)imidazole (N5-CAIR route): step 1/2.</text>
</comment>
<evidence type="ECO:0000256" key="1">
    <source>
        <dbReference type="ARBA" id="ARBA00001936"/>
    </source>
</evidence>
<feature type="domain" description="ATP-grasp" evidence="10">
    <location>
        <begin position="114"/>
        <end position="300"/>
    </location>
</feature>
<dbReference type="NCBIfam" id="TIGR01161">
    <property type="entry name" value="purK"/>
    <property type="match status" value="1"/>
</dbReference>
<dbReference type="NCBIfam" id="NF004676">
    <property type="entry name" value="PRK06019.1-2"/>
    <property type="match status" value="1"/>
</dbReference>
<dbReference type="Pfam" id="PF22660">
    <property type="entry name" value="RS_preATP-grasp-like"/>
    <property type="match status" value="1"/>
</dbReference>
<dbReference type="InterPro" id="IPR013815">
    <property type="entry name" value="ATP_grasp_subdomain_1"/>
</dbReference>
<evidence type="ECO:0000256" key="7">
    <source>
        <dbReference type="ARBA" id="ARBA00023211"/>
    </source>
</evidence>
<dbReference type="NCBIfam" id="NF004675">
    <property type="entry name" value="PRK06019.1-1"/>
    <property type="match status" value="1"/>
</dbReference>
<feature type="binding site" evidence="8">
    <location>
        <begin position="270"/>
        <end position="271"/>
    </location>
    <ligand>
        <name>ATP</name>
        <dbReference type="ChEBI" id="CHEBI:30616"/>
    </ligand>
</feature>
<evidence type="ECO:0000313" key="12">
    <source>
        <dbReference type="EMBL" id="ONN42096.1"/>
    </source>
</evidence>
<dbReference type="InterPro" id="IPR011761">
    <property type="entry name" value="ATP-grasp"/>
</dbReference>
<dbReference type="FunFam" id="3.40.50.20:FF:000016">
    <property type="entry name" value="N5-carboxyaminoimidazole ribonucleotide synthase"/>
    <property type="match status" value="1"/>
</dbReference>
<evidence type="ECO:0000313" key="11">
    <source>
        <dbReference type="EMBL" id="NMP57268.1"/>
    </source>
</evidence>
<dbReference type="Gene3D" id="3.40.50.20">
    <property type="match status" value="1"/>
</dbReference>
<dbReference type="EMBL" id="JABCAG010000003">
    <property type="protein sequence ID" value="NMP57268.1"/>
    <property type="molecule type" value="Genomic_DNA"/>
</dbReference>
<comment type="caution">
    <text evidence="12">The sequence shown here is derived from an EMBL/GenBank/DDBJ whole genome shotgun (WGS) entry which is preliminary data.</text>
</comment>
<protein>
    <recommendedName>
        <fullName evidence="8 9">N5-carboxyaminoimidazole ribonucleotide synthase</fullName>
        <shortName evidence="8 9">N5-CAIR synthase</shortName>
        <ecNumber evidence="8 9">6.3.4.18</ecNumber>
    </recommendedName>
    <alternativeName>
        <fullName evidence="8 9">5-(carboxyamino)imidazole ribonucleotide synthetase</fullName>
    </alternativeName>
</protein>
<evidence type="ECO:0000313" key="13">
    <source>
        <dbReference type="Proteomes" id="UP000189299"/>
    </source>
</evidence>
<evidence type="ECO:0000256" key="3">
    <source>
        <dbReference type="ARBA" id="ARBA00022598"/>
    </source>
</evidence>
<dbReference type="InterPro" id="IPR005875">
    <property type="entry name" value="PurK"/>
</dbReference>
<evidence type="ECO:0000313" key="14">
    <source>
        <dbReference type="Proteomes" id="UP000557857"/>
    </source>
</evidence>
<dbReference type="GO" id="GO:0005524">
    <property type="term" value="F:ATP binding"/>
    <property type="evidence" value="ECO:0007669"/>
    <property type="project" value="UniProtKB-UniRule"/>
</dbReference>
<dbReference type="InterPro" id="IPR040686">
    <property type="entry name" value="PurK_C"/>
</dbReference>
<dbReference type="GO" id="GO:0004638">
    <property type="term" value="F:phosphoribosylaminoimidazole carboxylase activity"/>
    <property type="evidence" value="ECO:0007669"/>
    <property type="project" value="InterPro"/>
</dbReference>
<dbReference type="FunFam" id="3.30.1490.20:FF:000015">
    <property type="entry name" value="N5-carboxyaminoimidazole ribonucleotide synthase"/>
    <property type="match status" value="1"/>
</dbReference>
<dbReference type="NCBIfam" id="NF004679">
    <property type="entry name" value="PRK06019.1-5"/>
    <property type="match status" value="1"/>
</dbReference>
<sequence length="377" mass="41316">MINLVKPLLPGSTIGIVGGGQLGRMMAISAKEMGFKVGVLDPMNDCPAAQVADWHIESSYDDTFALEELARRTEVITYEFENVSVEALNAILPMSFIPQGTDLLAITQDRLLEKSFLETNNIVIAPHATIVSPTDIQDAIDGIGYPCVLKTTRGGYDGKGQYVLKSRADLAPAMDLLREGTCVLEAWIPFEKELSIMVAGNGQGQYTTFPVVENIHCNNILHETIAPATVSADVIEEAERIAKVIAEAVSLSGALGVEMFLTKTGGLYVNELAPRPHNSGHYTLEACGMTQFDAHIRGICGWPLPKKVPLLSDAVMVNVLGEQLLESYNLIAKKQDWKFHFYGKKQAKKGRKMGHITILTEDIESTLKEIEKTNIWD</sequence>
<evidence type="ECO:0000256" key="5">
    <source>
        <dbReference type="ARBA" id="ARBA00022755"/>
    </source>
</evidence>
<dbReference type="EC" id="6.3.4.18" evidence="8 9"/>
<evidence type="ECO:0000256" key="8">
    <source>
        <dbReference type="HAMAP-Rule" id="MF_01928"/>
    </source>
</evidence>
<keyword evidence="3 8" id="KW-0436">Ligase</keyword>
<feature type="binding site" evidence="8">
    <location>
        <position position="216"/>
    </location>
    <ligand>
        <name>ATP</name>
        <dbReference type="ChEBI" id="CHEBI:30616"/>
    </ligand>
</feature>
<feature type="binding site" evidence="8">
    <location>
        <position position="150"/>
    </location>
    <ligand>
        <name>ATP</name>
        <dbReference type="ChEBI" id="CHEBI:30616"/>
    </ligand>
</feature>
<comment type="subunit">
    <text evidence="8 9">Homodimer.</text>
</comment>